<keyword evidence="8" id="KW-0479">Metal-binding</keyword>
<dbReference type="Pfam" id="PF20167">
    <property type="entry name" value="Transposase_32"/>
    <property type="match status" value="1"/>
</dbReference>
<evidence type="ECO:0000256" key="9">
    <source>
        <dbReference type="SAM" id="Coils"/>
    </source>
</evidence>
<feature type="domain" description="Integrase catalytic" evidence="12">
    <location>
        <begin position="569"/>
        <end position="736"/>
    </location>
</feature>
<organism evidence="13 14">
    <name type="scientific">Centaurea solstitialis</name>
    <name type="common">yellow star-thistle</name>
    <dbReference type="NCBI Taxonomy" id="347529"/>
    <lineage>
        <taxon>Eukaryota</taxon>
        <taxon>Viridiplantae</taxon>
        <taxon>Streptophyta</taxon>
        <taxon>Embryophyta</taxon>
        <taxon>Tracheophyta</taxon>
        <taxon>Spermatophyta</taxon>
        <taxon>Magnoliopsida</taxon>
        <taxon>eudicotyledons</taxon>
        <taxon>Gunneridae</taxon>
        <taxon>Pentapetalae</taxon>
        <taxon>asterids</taxon>
        <taxon>campanulids</taxon>
        <taxon>Asterales</taxon>
        <taxon>Asteraceae</taxon>
        <taxon>Carduoideae</taxon>
        <taxon>Cardueae</taxon>
        <taxon>Centaureinae</taxon>
        <taxon>Centaurea</taxon>
    </lineage>
</organism>
<evidence type="ECO:0000256" key="5">
    <source>
        <dbReference type="ARBA" id="ARBA00022759"/>
    </source>
</evidence>
<dbReference type="Pfam" id="PF17921">
    <property type="entry name" value="Integrase_H2C2"/>
    <property type="match status" value="1"/>
</dbReference>
<keyword evidence="8" id="KW-0863">Zinc-finger</keyword>
<dbReference type="EMBL" id="JARYMX010000006">
    <property type="protein sequence ID" value="KAJ9544072.1"/>
    <property type="molecule type" value="Genomic_DNA"/>
</dbReference>
<keyword evidence="2" id="KW-0548">Nucleotidyltransferase</keyword>
<feature type="compositionally biased region" description="Low complexity" evidence="10">
    <location>
        <begin position="3264"/>
        <end position="3275"/>
    </location>
</feature>
<keyword evidence="3" id="KW-0540">Nuclease</keyword>
<keyword evidence="4" id="KW-0064">Aspartyl protease</keyword>
<dbReference type="Pfam" id="PF22936">
    <property type="entry name" value="Pol_BBD"/>
    <property type="match status" value="1"/>
</dbReference>
<dbReference type="InterPro" id="IPR013103">
    <property type="entry name" value="RVT_2"/>
</dbReference>
<protein>
    <recommendedName>
        <fullName evidence="15">Reverse transcriptase</fullName>
    </recommendedName>
</protein>
<feature type="region of interest" description="Disordered" evidence="10">
    <location>
        <begin position="1094"/>
        <end position="1130"/>
    </location>
</feature>
<name>A0AA38W001_9ASTR</name>
<dbReference type="GO" id="GO:0003964">
    <property type="term" value="F:RNA-directed DNA polymerase activity"/>
    <property type="evidence" value="ECO:0007669"/>
    <property type="project" value="UniProtKB-KW"/>
</dbReference>
<reference evidence="13" key="1">
    <citation type="submission" date="2023-03" db="EMBL/GenBank/DDBJ databases">
        <title>Chromosome-scale reference genome and RAD-based genetic map of yellow starthistle (Centaurea solstitialis) reveal putative structural variation and QTLs associated with invader traits.</title>
        <authorList>
            <person name="Reatini B."/>
            <person name="Cang F.A."/>
            <person name="Jiang Q."/>
            <person name="Mckibben M.T.W."/>
            <person name="Barker M.S."/>
            <person name="Rieseberg L.H."/>
            <person name="Dlugosch K.M."/>
        </authorList>
    </citation>
    <scope>NUCLEOTIDE SEQUENCE</scope>
    <source>
        <strain evidence="13">CAN-66</strain>
        <tissue evidence="13">Leaf</tissue>
    </source>
</reference>
<dbReference type="InterPro" id="IPR057670">
    <property type="entry name" value="SH3_retrovirus"/>
</dbReference>
<dbReference type="InterPro" id="IPR050951">
    <property type="entry name" value="Retrovirus_Pol_polyprotein"/>
</dbReference>
<dbReference type="InterPro" id="IPR036397">
    <property type="entry name" value="RNaseH_sf"/>
</dbReference>
<dbReference type="InterPro" id="IPR046796">
    <property type="entry name" value="Transposase_32_dom"/>
</dbReference>
<keyword evidence="14" id="KW-1185">Reference proteome</keyword>
<dbReference type="FunFam" id="3.30.70.270:FF:000020">
    <property type="entry name" value="Transposon Tf2-6 polyprotein-like Protein"/>
    <property type="match status" value="1"/>
</dbReference>
<feature type="region of interest" description="Disordered" evidence="10">
    <location>
        <begin position="3264"/>
        <end position="3287"/>
    </location>
</feature>
<feature type="region of interest" description="Disordered" evidence="10">
    <location>
        <begin position="3058"/>
        <end position="3090"/>
    </location>
</feature>
<feature type="domain" description="CCHC-type" evidence="11">
    <location>
        <begin position="1582"/>
        <end position="1599"/>
    </location>
</feature>
<dbReference type="InterPro" id="IPR025724">
    <property type="entry name" value="GAG-pre-integrase_dom"/>
</dbReference>
<dbReference type="Gene3D" id="3.10.10.10">
    <property type="entry name" value="HIV Type 1 Reverse Transcriptase, subunit A, domain 1"/>
    <property type="match status" value="1"/>
</dbReference>
<dbReference type="GO" id="GO:0003676">
    <property type="term" value="F:nucleic acid binding"/>
    <property type="evidence" value="ECO:0007669"/>
    <property type="project" value="InterPro"/>
</dbReference>
<dbReference type="InterPro" id="IPR054722">
    <property type="entry name" value="PolX-like_BBD"/>
</dbReference>
<dbReference type="Pfam" id="PF13976">
    <property type="entry name" value="gag_pre-integrs"/>
    <property type="match status" value="1"/>
</dbReference>
<dbReference type="GO" id="GO:0004519">
    <property type="term" value="F:endonuclease activity"/>
    <property type="evidence" value="ECO:0007669"/>
    <property type="project" value="UniProtKB-KW"/>
</dbReference>
<feature type="compositionally biased region" description="Basic residues" evidence="10">
    <location>
        <begin position="3076"/>
        <end position="3088"/>
    </location>
</feature>
<dbReference type="PANTHER" id="PTHR37984:SF5">
    <property type="entry name" value="PROTEIN NYNRIN-LIKE"/>
    <property type="match status" value="1"/>
</dbReference>
<dbReference type="SUPFAM" id="SSF53098">
    <property type="entry name" value="Ribonuclease H-like"/>
    <property type="match status" value="2"/>
</dbReference>
<dbReference type="FunFam" id="3.10.20.370:FF:000001">
    <property type="entry name" value="Retrovirus-related Pol polyprotein from transposon 17.6-like protein"/>
    <property type="match status" value="1"/>
</dbReference>
<keyword evidence="5" id="KW-0255">Endonuclease</keyword>
<dbReference type="InterPro" id="IPR001878">
    <property type="entry name" value="Znf_CCHC"/>
</dbReference>
<evidence type="ECO:0008006" key="15">
    <source>
        <dbReference type="Google" id="ProtNLM"/>
    </source>
</evidence>
<dbReference type="CDD" id="cd09274">
    <property type="entry name" value="RNase_HI_RT_Ty3"/>
    <property type="match status" value="1"/>
</dbReference>
<dbReference type="CDD" id="cd09272">
    <property type="entry name" value="RNase_HI_RT_Ty1"/>
    <property type="match status" value="1"/>
</dbReference>
<dbReference type="InterPro" id="IPR041373">
    <property type="entry name" value="RT_RNaseH"/>
</dbReference>
<keyword evidence="1" id="KW-0808">Transferase</keyword>
<evidence type="ECO:0000256" key="1">
    <source>
        <dbReference type="ARBA" id="ARBA00022679"/>
    </source>
</evidence>
<dbReference type="CDD" id="cd01647">
    <property type="entry name" value="RT_LTR"/>
    <property type="match status" value="1"/>
</dbReference>
<dbReference type="GO" id="GO:0004190">
    <property type="term" value="F:aspartic-type endopeptidase activity"/>
    <property type="evidence" value="ECO:0007669"/>
    <property type="project" value="UniProtKB-KW"/>
</dbReference>
<dbReference type="InterPro" id="IPR043128">
    <property type="entry name" value="Rev_trsase/Diguanyl_cyclase"/>
</dbReference>
<gene>
    <name evidence="13" type="ORF">OSB04_023779</name>
</gene>
<dbReference type="GO" id="GO:0015074">
    <property type="term" value="P:DNA integration"/>
    <property type="evidence" value="ECO:0007669"/>
    <property type="project" value="InterPro"/>
</dbReference>
<comment type="caution">
    <text evidence="13">The sequence shown here is derived from an EMBL/GenBank/DDBJ whole genome shotgun (WGS) entry which is preliminary data.</text>
</comment>
<proteinExistence type="predicted"/>
<dbReference type="InterPro" id="IPR000477">
    <property type="entry name" value="RT_dom"/>
</dbReference>
<feature type="compositionally biased region" description="Polar residues" evidence="10">
    <location>
        <begin position="2121"/>
        <end position="2146"/>
    </location>
</feature>
<evidence type="ECO:0000313" key="14">
    <source>
        <dbReference type="Proteomes" id="UP001172457"/>
    </source>
</evidence>
<feature type="compositionally biased region" description="Polar residues" evidence="10">
    <location>
        <begin position="3278"/>
        <end position="3287"/>
    </location>
</feature>
<dbReference type="Proteomes" id="UP001172457">
    <property type="component" value="Chromosome 6"/>
</dbReference>
<dbReference type="PANTHER" id="PTHR37984">
    <property type="entry name" value="PROTEIN CBG26694"/>
    <property type="match status" value="1"/>
</dbReference>
<dbReference type="InterPro" id="IPR041588">
    <property type="entry name" value="Integrase_H2C2"/>
</dbReference>
<evidence type="ECO:0000256" key="2">
    <source>
        <dbReference type="ARBA" id="ARBA00022695"/>
    </source>
</evidence>
<dbReference type="Pfam" id="PF25597">
    <property type="entry name" value="SH3_retrovirus"/>
    <property type="match status" value="1"/>
</dbReference>
<sequence>MKDVVKKEILKWLDAGIIYPIASSTCVSPVQCVPKKGGVTVITNEKNELIPTRTVTGWRICMDYRRLNKATQKDHFPLPFIDQMLDRLAGKEFYCFLDGYSGYNQIAIAPDDQEKTTFTCPYGTFAFRRMPFGLCNAPATFQRCMMSIFSDMLENSMEVFMDDFSVYGTSYDNCLQNLEKILKRCEETNLVLNWEKCHFMVKEGIVLGHLISKRGIEVDRAKLEVIEKLPEPTTVKGIRSFLGHAGFYRRFIKDFSKISKPLCLLLQQDHAFDFNEECRIAFNILKKALVTAPVVVTPDWSKPFEVMCDASDWAVGAVLGQRKEKIFHSIYYASKTLNNAQINYTTTEKELLAVIFDFEKFRSYLMGTKVIIHTDHAAIKYLVSKKDAKPRLIRWILLLQEFDLEIIDRKGINNQVADHLSRLEKQDNPEPGTDICETFPDEKIFAVKQLSVPWFADIVNYLACGIIPKELNKHARRKLIFDSKKYLWDDPFLFKICADQMIRRCVPKEETSQIIHHCHSGPCGGHFSGSRTAAKILQSGFFWPTLHQDSYSFAKSCNECQRSGNISHRNEMPLNGILEIELFDVWGIDFMGPFPISNNCSYILVAVDYVSKWVEAMACHSNDAKTVIKFLQKQIFSRFGTPRALISDEGTHFINKMLEDVLEKYDIRHRVATAYHPQTNGLAELSNREIKGILTKVVKPHRKDWASKLDDALWAYRTAYKTPIGMSPYKLVYGKACHLPLELEYKAYWAIKELNISPDEAGKKRFLQICELEELRNNSYENAKLYKEKTKKWHDKRIIPKDLAEGQQVLLFNSRLKLFPGKLSSRWTGPFTIAKVHTYGAIELIDPEKGTIFKCIECTDIFSKILEAPYTPHAEDQGSVNRTYIIPTTAEEPVSDRASRTTSEVELIPNVASDSIHALADAAAMMAATTETSKGKGKMVAMDIDAQVSPQPKPTFDLNCPPNEPTDQAKGTSITLETLIDQANRNLALSLAQSQMIPPPLALDQMTRTRDHPFSAMNTYTNPSVQPTVMMLNAYGQPVPYVPPHARPNLPNPYYSPPSSQATVARVTAIPMPNQPKLNPLPPIRNVYNRRSSVARNPSTPAPNPISWAPPTLPQSRGGGSSSRNTRGEVPTLTLFSNEVASLRFNIYCNKVAHSPKGFLKETISKIPCLKQVITTHMWDILCTVPDPYNLSWVREFYTEASIRDSQQIPVRGISIDYSPASFHKLLGTHPHVSSKLDALSRHLTTADLEDILTTLTTPGSTWYFEGNVRHIRIRNLTPEANVWAQFIKHTLFPTSHNSKLGIDRILILYCILKGYPFDIGALISTNIKTSCTRINGRLFYPALIHKLLAAERVLVFPTDTFCKEKMTMGSKVLAKLARSCLLLDKAHSSPDESSHTSLVSKPPKIHTPRKHALANYNFEMQDLKELMRLHHNHQLQLSWIIRVLFQSREYDIQRDRIWRDTELSHGPPGFLLSCWAGLDDQRGSRAEAVDGLQKSLLGPVSMQGDGGPTYKPIVVSGGPSVSGTKSFSQSPAPRLKIDLKQKTKEKKPIPPLSNAKGILGTGPAHLKFKNFLDPTKRFQYRKCYHCGFNDHIASKCPDATKTEKSAKVKKTPKTKNSVKGKKVVKTVPSVKTPASRTDNSDKGIWYLDSGCSRHMTGSKSVLSNYREEKGPAVTFGGNGKGQTRGYGTLTNGVTTFKRVAYVEGLMHNLLSISQLCDKNHKVSFSKKKCKVKNRRKEVILTGVRHADIYIINMDTSTDNFCFVSRASSDTNWLWHKRLSHLNFKTLNQLCINNLVVGLPDFRYTKVSLCSACEKGKQTRASFKSKQISSISSPLQLLHMDLFGPVNVQSIAGKKYTLVIVDEYSRYTWVFFLRSKSDAPEEIIMFVKKMERLNNLTVRSIRSDHGTEFKNSTLETFFDQKGISQNFSSVRTPQQNGVAERRNRTLIEAARSMLSEANLATQFWAEAVNTACYTLNRSLIVKRFRRTPYELFRNRKPSIEHLHIFGCVCYILNNKDNLGKFDSKSDDGIFLGYSSISKTYRVFNKRRQTIEETIHVKFDESGPTFPHPHDNSEINQWADSFFQVPDIPIADPSPQDLPDGFEEDPPTLPTQISIPPIINATPITQVTPPEPDQPTNSEDFSQTTVSEPAPTNLLPDPLVNEASTSGQVYQPPALRWTKDHPIDQVLGNPSSGVKTRRQSGNICLYVNLISENEPKEIDDALRDPAWVSAMQEELAEFIRNNVWLLVPRPRKHTIIGSKWIFRNKLDEIGTIIRNKARLVAQGYRQEEGIDYDETFAPVARLEAIRLFLAFAAHMNFKVFQMDIKNAFLNGKLNEEVYVALPPGFVDPKFPDHVYKLNKSLYGLKQAPRAWYDTLSTFLLSKGFVRGKIDSTLFLKKYPKNILLVQIYVDDIIFGSTNPKLCEKFELLMKSEYKMSMMGELTFFLGLQIKQSEKGIFINQGKYVHEMLMKFDLTSCTPMKTPMAPPLSLDKDSKGKPVDVTLYRGMIGSLLYLTASRPDIMYSTCLCARYQAEPKESHLTAIKRIFRYMKGTPNLGLWYSKDSGFDLTAYSDSDFAGCKIDRKSTTGGCHLLGGKLVSWTSKKQNSVSTSTAEAEYVAAGICCAQVLWLRNQLQDYDIQLSKIPIYCDNTSAIAIANNPVLHSKTKPIEVRYHFIRDHVMNGDIELHFVPTEYQLADLFTKPLDVTRFNMLISELGMMAATTSTSLDAQLSSEATTLLNAAGSLPVVIPQHDIQFKANNLIGLFDIPMNKAYLTPARDFLLNSPLKTAFTISPRPNKPLLLQLWSTATMAQERNSKGKLCEVIKFQIKEDIISFGIGTLRNVLQIPKKKRYPPPLSAEEVITLLDDIGYRWLEKEGVPVKSNATVHKSGLNATFYYIWNTFGLCLTGKTGSTEQFPTVIQNMVYSAIKNHKFDYVRHIWDDMVLKIKKKNRVVNVPYTRFFSAVLELHMGAAYPTEGNFNNYALGVKFLEQVSPKAEDVPLSAVLVFPEPDPEAEEQPTSPPAQDMFSSFSSKPSSSLSLHAMSVANPLLTSLAATTSSALLKRPPPSGSTPPPQPKRAKSKAQKKKKAPVAGKKYYLTLPQLFNRPSPLSKTSLLADTPAPQLQEPEVVLLEHSENVEGNRSDALLTSGNITKHIIAIPSSENTIESSSTHLATSVTGSFGAATSLGHAQPQQNDPFDEFVFTDSERQLSAAELRRQSAERQLQEARAALQQQEDAHKARLQALELELASAKAAATAAEAAAATATAAASAAAPATHWRNSNDTLSG</sequence>
<keyword evidence="4" id="KW-0645">Protease</keyword>
<evidence type="ECO:0000256" key="8">
    <source>
        <dbReference type="PROSITE-ProRule" id="PRU00047"/>
    </source>
</evidence>
<dbReference type="GO" id="GO:0008270">
    <property type="term" value="F:zinc ion binding"/>
    <property type="evidence" value="ECO:0007669"/>
    <property type="project" value="UniProtKB-KW"/>
</dbReference>
<dbReference type="Gene3D" id="1.10.340.70">
    <property type="match status" value="1"/>
</dbReference>
<dbReference type="Pfam" id="PF07727">
    <property type="entry name" value="RVT_2"/>
    <property type="match status" value="1"/>
</dbReference>
<dbReference type="Gene3D" id="3.30.70.270">
    <property type="match status" value="2"/>
</dbReference>
<keyword evidence="9" id="KW-0175">Coiled coil</keyword>
<feature type="coiled-coil region" evidence="9">
    <location>
        <begin position="3202"/>
        <end position="3261"/>
    </location>
</feature>
<evidence type="ECO:0000256" key="4">
    <source>
        <dbReference type="ARBA" id="ARBA00022750"/>
    </source>
</evidence>
<evidence type="ECO:0000313" key="13">
    <source>
        <dbReference type="EMBL" id="KAJ9544072.1"/>
    </source>
</evidence>
<evidence type="ECO:0000259" key="11">
    <source>
        <dbReference type="PROSITE" id="PS50158"/>
    </source>
</evidence>
<feature type="region of interest" description="Disordered" evidence="10">
    <location>
        <begin position="2121"/>
        <end position="2165"/>
    </location>
</feature>
<feature type="domain" description="Integrase catalytic" evidence="12">
    <location>
        <begin position="1830"/>
        <end position="1996"/>
    </location>
</feature>
<keyword evidence="8" id="KW-0862">Zinc</keyword>
<dbReference type="PROSITE" id="PS50158">
    <property type="entry name" value="ZF_CCHC"/>
    <property type="match status" value="1"/>
</dbReference>
<dbReference type="SUPFAM" id="SSF56672">
    <property type="entry name" value="DNA/RNA polymerases"/>
    <property type="match status" value="2"/>
</dbReference>
<evidence type="ECO:0000256" key="7">
    <source>
        <dbReference type="ARBA" id="ARBA00022918"/>
    </source>
</evidence>
<dbReference type="InterPro" id="IPR043502">
    <property type="entry name" value="DNA/RNA_pol_sf"/>
</dbReference>
<evidence type="ECO:0000259" key="12">
    <source>
        <dbReference type="PROSITE" id="PS50994"/>
    </source>
</evidence>
<dbReference type="Gene3D" id="3.30.420.10">
    <property type="entry name" value="Ribonuclease H-like superfamily/Ribonuclease H"/>
    <property type="match status" value="2"/>
</dbReference>
<dbReference type="PROSITE" id="PS50994">
    <property type="entry name" value="INTEGRASE"/>
    <property type="match status" value="2"/>
</dbReference>
<feature type="compositionally biased region" description="Pro residues" evidence="10">
    <location>
        <begin position="3063"/>
        <end position="3075"/>
    </location>
</feature>
<keyword evidence="6" id="KW-0378">Hydrolase</keyword>
<accession>A0AA38W001</accession>
<dbReference type="FunFam" id="3.30.420.10:FF:000032">
    <property type="entry name" value="Retrovirus-related Pol polyprotein from transposon 297-like Protein"/>
    <property type="match status" value="1"/>
</dbReference>
<dbReference type="Pfam" id="PF00078">
    <property type="entry name" value="RVT_1"/>
    <property type="match status" value="1"/>
</dbReference>
<feature type="region of interest" description="Disordered" evidence="10">
    <location>
        <begin position="3009"/>
        <end position="3029"/>
    </location>
</feature>
<keyword evidence="7" id="KW-0695">RNA-directed DNA polymerase</keyword>
<dbReference type="InterPro" id="IPR001584">
    <property type="entry name" value="Integrase_cat-core"/>
</dbReference>
<dbReference type="InterPro" id="IPR012337">
    <property type="entry name" value="RNaseH-like_sf"/>
</dbReference>
<evidence type="ECO:0000256" key="3">
    <source>
        <dbReference type="ARBA" id="ARBA00022722"/>
    </source>
</evidence>
<evidence type="ECO:0000256" key="10">
    <source>
        <dbReference type="SAM" id="MobiDB-lite"/>
    </source>
</evidence>
<dbReference type="Pfam" id="PF00665">
    <property type="entry name" value="rve"/>
    <property type="match status" value="2"/>
</dbReference>
<evidence type="ECO:0000256" key="6">
    <source>
        <dbReference type="ARBA" id="ARBA00022801"/>
    </source>
</evidence>
<dbReference type="Pfam" id="PF17917">
    <property type="entry name" value="RT_RNaseH"/>
    <property type="match status" value="1"/>
</dbReference>